<protein>
    <recommendedName>
        <fullName evidence="2">Myb-like domain-containing protein</fullName>
    </recommendedName>
</protein>
<feature type="compositionally biased region" description="Basic residues" evidence="1">
    <location>
        <begin position="168"/>
        <end position="183"/>
    </location>
</feature>
<evidence type="ECO:0000313" key="3">
    <source>
        <dbReference type="EMBL" id="KNC84109.1"/>
    </source>
</evidence>
<dbReference type="CDD" id="cd00167">
    <property type="entry name" value="SANT"/>
    <property type="match status" value="1"/>
</dbReference>
<feature type="region of interest" description="Disordered" evidence="1">
    <location>
        <begin position="156"/>
        <end position="198"/>
    </location>
</feature>
<proteinExistence type="predicted"/>
<reference evidence="3 4" key="1">
    <citation type="submission" date="2011-02" db="EMBL/GenBank/DDBJ databases">
        <title>The Genome Sequence of Sphaeroforma arctica JP610.</title>
        <authorList>
            <consortium name="The Broad Institute Genome Sequencing Platform"/>
            <person name="Russ C."/>
            <person name="Cuomo C."/>
            <person name="Young S.K."/>
            <person name="Zeng Q."/>
            <person name="Gargeya S."/>
            <person name="Alvarado L."/>
            <person name="Berlin A."/>
            <person name="Chapman S.B."/>
            <person name="Chen Z."/>
            <person name="Freedman E."/>
            <person name="Gellesch M."/>
            <person name="Goldberg J."/>
            <person name="Griggs A."/>
            <person name="Gujja S."/>
            <person name="Heilman E."/>
            <person name="Heiman D."/>
            <person name="Howarth C."/>
            <person name="Mehta T."/>
            <person name="Neiman D."/>
            <person name="Pearson M."/>
            <person name="Roberts A."/>
            <person name="Saif S."/>
            <person name="Shea T."/>
            <person name="Shenoy N."/>
            <person name="Sisk P."/>
            <person name="Stolte C."/>
            <person name="Sykes S."/>
            <person name="White J."/>
            <person name="Yandava C."/>
            <person name="Burger G."/>
            <person name="Gray M.W."/>
            <person name="Holland P.W.H."/>
            <person name="King N."/>
            <person name="Lang F.B.F."/>
            <person name="Roger A.J."/>
            <person name="Ruiz-Trillo I."/>
            <person name="Haas B."/>
            <person name="Nusbaum C."/>
            <person name="Birren B."/>
        </authorList>
    </citation>
    <scope>NUCLEOTIDE SEQUENCE [LARGE SCALE GENOMIC DNA]</scope>
    <source>
        <strain evidence="3 4">JP610</strain>
    </source>
</reference>
<dbReference type="InterPro" id="IPR009057">
    <property type="entry name" value="Homeodomain-like_sf"/>
</dbReference>
<dbReference type="Proteomes" id="UP000054560">
    <property type="component" value="Unassembled WGS sequence"/>
</dbReference>
<keyword evidence="4" id="KW-1185">Reference proteome</keyword>
<dbReference type="EMBL" id="KQ241788">
    <property type="protein sequence ID" value="KNC84109.1"/>
    <property type="molecule type" value="Genomic_DNA"/>
</dbReference>
<dbReference type="AlphaFoldDB" id="A0A0L0G5C2"/>
<dbReference type="Gene3D" id="1.10.10.60">
    <property type="entry name" value="Homeodomain-like"/>
    <property type="match status" value="1"/>
</dbReference>
<dbReference type="STRING" id="667725.A0A0L0G5C2"/>
<feature type="compositionally biased region" description="Basic and acidic residues" evidence="1">
    <location>
        <begin position="33"/>
        <end position="45"/>
    </location>
</feature>
<dbReference type="InterPro" id="IPR013083">
    <property type="entry name" value="Znf_RING/FYVE/PHD"/>
</dbReference>
<dbReference type="RefSeq" id="XP_014158011.1">
    <property type="nucleotide sequence ID" value="XM_014302536.1"/>
</dbReference>
<feature type="region of interest" description="Disordered" evidence="1">
    <location>
        <begin position="305"/>
        <end position="370"/>
    </location>
</feature>
<dbReference type="Gene3D" id="3.30.40.10">
    <property type="entry name" value="Zinc/RING finger domain, C3HC4 (zinc finger)"/>
    <property type="match status" value="1"/>
</dbReference>
<feature type="region of interest" description="Disordered" evidence="1">
    <location>
        <begin position="1"/>
        <end position="45"/>
    </location>
</feature>
<evidence type="ECO:0000256" key="1">
    <source>
        <dbReference type="SAM" id="MobiDB-lite"/>
    </source>
</evidence>
<dbReference type="SUPFAM" id="SSF46689">
    <property type="entry name" value="Homeodomain-like"/>
    <property type="match status" value="1"/>
</dbReference>
<dbReference type="eggNOG" id="ENOG502QV86">
    <property type="taxonomic scope" value="Eukaryota"/>
</dbReference>
<dbReference type="OrthoDB" id="6781668at2759"/>
<dbReference type="GeneID" id="25904178"/>
<accession>A0A0L0G5C2</accession>
<dbReference type="InterPro" id="IPR001005">
    <property type="entry name" value="SANT/Myb"/>
</dbReference>
<sequence>MTTANNSGSAQKPLSESSATGRVDEFSTTQFGDKGKEKAKVGDLEEEERKTLLGQFCIDESVATVGRNLLRDDLLPEELSSAQLLQQNNRQKMQNLLKAREKKRIRWVQDLFPEMTEEEVMIGLIDCGDDEQLLADSMSVADSEFYTNIRSRIACSSGESTRESAPKPKAKAKAAKKPQKKSQGRNTSTKHSGMETSTQLDITKMSKVQRKAYGKFHENPNEYYYRFNAPGEASRLDEWKEHEKALFLKRLEERGSEGQWGEFSKVIPGRVGYQCSNFYRSLLKKKELVDPRYYLNEKGEPKLVKNRERHELNVQAKRTGKAPVLRDEQSSSQPAKKKARGTSGTVKRVGSSRRAKTESSDDDDDEAEYKARHTTRRLRFMNGELNEEDKAENENPLPGFLDGITLSEVVMPAMSPSGHVLSYSSWLQCLECNSTCPMTGAHIEQRDLVILTPQNIEEYRNRIIYPE</sequence>
<feature type="domain" description="Myb-like" evidence="2">
    <location>
        <begin position="231"/>
        <end position="283"/>
    </location>
</feature>
<dbReference type="PROSITE" id="PS50090">
    <property type="entry name" value="MYB_LIKE"/>
    <property type="match status" value="1"/>
</dbReference>
<feature type="compositionally biased region" description="Polar residues" evidence="1">
    <location>
        <begin position="1"/>
        <end position="31"/>
    </location>
</feature>
<organism evidence="3 4">
    <name type="scientific">Sphaeroforma arctica JP610</name>
    <dbReference type="NCBI Taxonomy" id="667725"/>
    <lineage>
        <taxon>Eukaryota</taxon>
        <taxon>Ichthyosporea</taxon>
        <taxon>Ichthyophonida</taxon>
        <taxon>Sphaeroforma</taxon>
    </lineage>
</organism>
<evidence type="ECO:0000259" key="2">
    <source>
        <dbReference type="PROSITE" id="PS50090"/>
    </source>
</evidence>
<evidence type="ECO:0000313" key="4">
    <source>
        <dbReference type="Proteomes" id="UP000054560"/>
    </source>
</evidence>
<gene>
    <name evidence="3" type="ORF">SARC_03674</name>
</gene>
<name>A0A0L0G5C2_9EUKA</name>
<dbReference type="SUPFAM" id="SSF57850">
    <property type="entry name" value="RING/U-box"/>
    <property type="match status" value="1"/>
</dbReference>
<feature type="compositionally biased region" description="Polar residues" evidence="1">
    <location>
        <begin position="184"/>
        <end position="198"/>
    </location>
</feature>